<dbReference type="OrthoDB" id="5928883at2"/>
<evidence type="ECO:0000256" key="7">
    <source>
        <dbReference type="SAM" id="MobiDB-lite"/>
    </source>
</evidence>
<proteinExistence type="inferred from homology"/>
<dbReference type="PROSITE" id="PS51892">
    <property type="entry name" value="SUBTILASE"/>
    <property type="match status" value="1"/>
</dbReference>
<dbReference type="InterPro" id="IPR000209">
    <property type="entry name" value="Peptidase_S8/S53_dom"/>
</dbReference>
<evidence type="ECO:0000256" key="4">
    <source>
        <dbReference type="ARBA" id="ARBA00022825"/>
    </source>
</evidence>
<feature type="domain" description="Peptidase S8/S53" evidence="8">
    <location>
        <begin position="111"/>
        <end position="301"/>
    </location>
</feature>
<evidence type="ECO:0000313" key="9">
    <source>
        <dbReference type="EMBL" id="RDS81104.1"/>
    </source>
</evidence>
<feature type="compositionally biased region" description="Polar residues" evidence="7">
    <location>
        <begin position="657"/>
        <end position="666"/>
    </location>
</feature>
<evidence type="ECO:0000256" key="1">
    <source>
        <dbReference type="ARBA" id="ARBA00011073"/>
    </source>
</evidence>
<dbReference type="RefSeq" id="WP_147293300.1">
    <property type="nucleotide sequence ID" value="NZ_QRBE01000006.1"/>
</dbReference>
<dbReference type="GO" id="GO:0004252">
    <property type="term" value="F:serine-type endopeptidase activity"/>
    <property type="evidence" value="ECO:0007669"/>
    <property type="project" value="UniProtKB-UniRule"/>
</dbReference>
<dbReference type="PROSITE" id="PS00138">
    <property type="entry name" value="SUBTILASE_SER"/>
    <property type="match status" value="1"/>
</dbReference>
<feature type="active site" description="Charge relay system" evidence="5 6">
    <location>
        <position position="120"/>
    </location>
</feature>
<evidence type="ECO:0000256" key="6">
    <source>
        <dbReference type="PROSITE-ProRule" id="PRU01240"/>
    </source>
</evidence>
<dbReference type="PANTHER" id="PTHR43806:SF11">
    <property type="entry name" value="CEREVISIN-RELATED"/>
    <property type="match status" value="1"/>
</dbReference>
<feature type="active site" description="Charge relay system" evidence="5 6">
    <location>
        <position position="520"/>
    </location>
</feature>
<name>A0A370WY75_9GAMM</name>
<evidence type="ECO:0000256" key="5">
    <source>
        <dbReference type="PIRSR" id="PIRSR615500-1"/>
    </source>
</evidence>
<feature type="active site" description="Charge relay system" evidence="5 6">
    <location>
        <position position="195"/>
    </location>
</feature>
<dbReference type="CDD" id="cd07478">
    <property type="entry name" value="Peptidases_S8_CspA-like"/>
    <property type="match status" value="1"/>
</dbReference>
<keyword evidence="3 6" id="KW-0378">Hydrolase</keyword>
<dbReference type="PROSITE" id="PS00137">
    <property type="entry name" value="SUBTILASE_HIS"/>
    <property type="match status" value="1"/>
</dbReference>
<dbReference type="Gene3D" id="2.60.120.1290">
    <property type="match status" value="1"/>
</dbReference>
<keyword evidence="10" id="KW-1185">Reference proteome</keyword>
<feature type="region of interest" description="Disordered" evidence="7">
    <location>
        <begin position="657"/>
        <end position="707"/>
    </location>
</feature>
<protein>
    <recommendedName>
        <fullName evidence="8">Peptidase S8/S53 domain-containing protein</fullName>
    </recommendedName>
</protein>
<dbReference type="InterPro" id="IPR034045">
    <property type="entry name" value="Pep_S8_CspA-like"/>
</dbReference>
<accession>A0A370WY75</accession>
<reference evidence="9 10" key="1">
    <citation type="submission" date="2018-07" db="EMBL/GenBank/DDBJ databases">
        <title>Dyella monticola sp. nov. and Dyella psychrodurans sp. nov. isolated from monsoon evergreen broad-leaved forest soil of Dinghu Mountain, China.</title>
        <authorList>
            <person name="Gao Z."/>
            <person name="Qiu L."/>
        </authorList>
    </citation>
    <scope>NUCLEOTIDE SEQUENCE [LARGE SCALE GENOMIC DNA]</scope>
    <source>
        <strain evidence="9 10">4G-K06</strain>
    </source>
</reference>
<dbReference type="InterPro" id="IPR015500">
    <property type="entry name" value="Peptidase_S8_subtilisin-rel"/>
</dbReference>
<evidence type="ECO:0000259" key="8">
    <source>
        <dbReference type="Pfam" id="PF00082"/>
    </source>
</evidence>
<dbReference type="Gene3D" id="3.40.50.200">
    <property type="entry name" value="Peptidase S8/S53 domain"/>
    <property type="match status" value="1"/>
</dbReference>
<evidence type="ECO:0000256" key="3">
    <source>
        <dbReference type="ARBA" id="ARBA00022801"/>
    </source>
</evidence>
<comment type="caution">
    <text evidence="9">The sequence shown here is derived from an EMBL/GenBank/DDBJ whole genome shotgun (WGS) entry which is preliminary data.</text>
</comment>
<dbReference type="Pfam" id="PF00082">
    <property type="entry name" value="Peptidase_S8"/>
    <property type="match status" value="2"/>
</dbReference>
<sequence length="1316" mass="140242">MDSGLWELYEFGNQDDEVAAIIRLGHHSALPKGVRVVAQFSDIITARLKRSNIPAVSSAPEVASMVAGDAYNGPEVEITDVDMKDADLKEGSDYVVQPSDIRRPADQTATGRGVIAGFVDWGLDFAHPDFRNPDGSTRILALWDQRGGKRPDSPTPYGYGVVHSREAIDRALKQKDPYAALHYDPADADTGIGCHGTHVASIAAGSGGTDRPSGIAPEANLVFVHNSPWDEEISDKLGDSVTLLEGIDFIARTAGNRPWVINLSMGRHGEQHDGSTLIERGLDAAIRSEPGRAICMSAGNYFDKRIHASGQLRPTQERTFVWNINGGKPTDANQLEIWYSWEDKFEVAIRSPDGDITARVKIGEKAKLLLGGKEVGNIYHRGQEPDNLDNHITIMLYKEAPAGGWDVTIVGADVIHGNFHAWIEREVACPGCQSQFSKEDADPTSTTGTICNGRRTIAVGAYDRHDPERRIGHFSSVGPTRDGRRKPDLCAPGVSVLAARSSPKQRSGKVPLLTVMSGTSMAAPHVSGVVALMFQAAPRRLRIEETHNLLLESAERVSVPEDIPDRIGIGFLDVNASVEAARKVSAGQQTVKPVAAHTPVAPPVKAAPKADVEADEAYESMASGAIATESSVARVQTAPMDSVGLAAPSVSMEGTQAAHSFAQQTRGRAGDGIGSAAPTQVSAMEVSSARSRRHASTSRAETASVGGEASRVAPVLPSLELIELADQVATEWPRSRSSTPIMHEVFARSGLSEALTTDATGGLASPREIFEAFAYPSNAGKRAQFERNFDVIGLPRARLTGDLREGDILIRHMDGDFAHTSFIASPKLSSREALASDGLRGEGASEGYYVQVVDTGARAHGLSEGFARRITESTGLMPGDSMVLRLRRGGAEGESIHPSNNDRAAWSESPSVGNLPPTFPAAPGTKLPLDVELVAQLFVYAADDHWNLIDDPASRQMNALSQAPFSLMPLPGGEWFIPRMEVSINFGPNKANAINVGAFKTGEVRVLFEVRISNIADRKSPKTQAFFWRCTATKSQGISSIELLGAQPGRTPSSAFMSSPTGDSPVLGAIQGTVTPSSNASTRQVIQASCQIQGASSVLQLQGGLNFTATGVVGYVANWIKSLNLPVISGIVSPLSATVATQRTPQPPTYALTLTADIIAEGIEQQVPDALKHLNYYVNFANDSSTITDDETTKLLTWARETLAQTPHLLEGIRIGQIPLILIGKASVRGKPAHNFALSQHRLETVRIALQGGASGTGGYRSQGGVLGSENVKIDAVADGDFHDPRPSDIDVDRVVQIAIDGKVAAAAVNRLADGG</sequence>
<dbReference type="InterPro" id="IPR036852">
    <property type="entry name" value="Peptidase_S8/S53_dom_sf"/>
</dbReference>
<comment type="similarity">
    <text evidence="1 6">Belongs to the peptidase S8 family.</text>
</comment>
<dbReference type="InterPro" id="IPR023828">
    <property type="entry name" value="Peptidase_S8_Ser-AS"/>
</dbReference>
<evidence type="ECO:0000313" key="10">
    <source>
        <dbReference type="Proteomes" id="UP000254258"/>
    </source>
</evidence>
<dbReference type="PANTHER" id="PTHR43806">
    <property type="entry name" value="PEPTIDASE S8"/>
    <property type="match status" value="1"/>
</dbReference>
<dbReference type="InterPro" id="IPR050131">
    <property type="entry name" value="Peptidase_S8_subtilisin-like"/>
</dbReference>
<organism evidence="9 10">
    <name type="scientific">Dyella monticola</name>
    <dbReference type="NCBI Taxonomy" id="1927958"/>
    <lineage>
        <taxon>Bacteria</taxon>
        <taxon>Pseudomonadati</taxon>
        <taxon>Pseudomonadota</taxon>
        <taxon>Gammaproteobacteria</taxon>
        <taxon>Lysobacterales</taxon>
        <taxon>Rhodanobacteraceae</taxon>
        <taxon>Dyella</taxon>
    </lineage>
</organism>
<keyword evidence="4 6" id="KW-0720">Serine protease</keyword>
<gene>
    <name evidence="9" type="ORF">DWU98_11170</name>
</gene>
<dbReference type="Proteomes" id="UP000254258">
    <property type="component" value="Unassembled WGS sequence"/>
</dbReference>
<feature type="domain" description="Peptidase S8/S53" evidence="8">
    <location>
        <begin position="447"/>
        <end position="562"/>
    </location>
</feature>
<dbReference type="GO" id="GO:0006508">
    <property type="term" value="P:proteolysis"/>
    <property type="evidence" value="ECO:0007669"/>
    <property type="project" value="UniProtKB-KW"/>
</dbReference>
<dbReference type="EMBL" id="QRBE01000006">
    <property type="protein sequence ID" value="RDS81104.1"/>
    <property type="molecule type" value="Genomic_DNA"/>
</dbReference>
<dbReference type="SUPFAM" id="SSF52743">
    <property type="entry name" value="Subtilisin-like"/>
    <property type="match status" value="1"/>
</dbReference>
<dbReference type="PRINTS" id="PR00723">
    <property type="entry name" value="SUBTILISIN"/>
</dbReference>
<evidence type="ECO:0000256" key="2">
    <source>
        <dbReference type="ARBA" id="ARBA00022670"/>
    </source>
</evidence>
<dbReference type="InterPro" id="IPR022398">
    <property type="entry name" value="Peptidase_S8_His-AS"/>
</dbReference>
<keyword evidence="2 6" id="KW-0645">Protease</keyword>